<keyword evidence="1" id="KW-0472">Membrane</keyword>
<dbReference type="STRING" id="458.Lrub_0611"/>
<keyword evidence="1" id="KW-0812">Transmembrane</keyword>
<feature type="transmembrane region" description="Helical" evidence="1">
    <location>
        <begin position="80"/>
        <end position="106"/>
    </location>
</feature>
<name>A0A0W0XXP4_9GAMM</name>
<evidence type="ECO:0000256" key="1">
    <source>
        <dbReference type="SAM" id="Phobius"/>
    </source>
</evidence>
<accession>A0A0W0XXP4</accession>
<dbReference type="RefSeq" id="WP_237760739.1">
    <property type="nucleotide sequence ID" value="NZ_CAAAIN010000003.1"/>
</dbReference>
<dbReference type="AlphaFoldDB" id="A0A0W0XXP4"/>
<sequence>MMPPQKEFTYDGKVTISTHNKLFVLLGILGSIVSLLGLIKMPAQLYFVAGSTLLLFTALHFKLVYFIALELILIAGHGAVLLGIGPALQLAIPILLCVQLLFFYYLSGQLTNLFILIGITGIALLSIGLAYENQWVFFSGGSAVACYAFYNASSKKAALIWAILNSLFALIAILKILVF</sequence>
<feature type="transmembrane region" description="Helical" evidence="1">
    <location>
        <begin position="45"/>
        <end position="68"/>
    </location>
</feature>
<evidence type="ECO:0008006" key="4">
    <source>
        <dbReference type="Google" id="ProtNLM"/>
    </source>
</evidence>
<comment type="caution">
    <text evidence="2">The sequence shown here is derived from an EMBL/GenBank/DDBJ whole genome shotgun (WGS) entry which is preliminary data.</text>
</comment>
<organism evidence="2 3">
    <name type="scientific">Legionella rubrilucens</name>
    <dbReference type="NCBI Taxonomy" id="458"/>
    <lineage>
        <taxon>Bacteria</taxon>
        <taxon>Pseudomonadati</taxon>
        <taxon>Pseudomonadota</taxon>
        <taxon>Gammaproteobacteria</taxon>
        <taxon>Legionellales</taxon>
        <taxon>Legionellaceae</taxon>
        <taxon>Legionella</taxon>
    </lineage>
</organism>
<reference evidence="2 3" key="1">
    <citation type="submission" date="2015-11" db="EMBL/GenBank/DDBJ databases">
        <title>Genomic analysis of 38 Legionella species identifies large and diverse effector repertoires.</title>
        <authorList>
            <person name="Burstein D."/>
            <person name="Amaro F."/>
            <person name="Zusman T."/>
            <person name="Lifshitz Z."/>
            <person name="Cohen O."/>
            <person name="Gilbert J.A."/>
            <person name="Pupko T."/>
            <person name="Shuman H.A."/>
            <person name="Segal G."/>
        </authorList>
    </citation>
    <scope>NUCLEOTIDE SEQUENCE [LARGE SCALE GENOMIC DNA]</scope>
    <source>
        <strain evidence="2 3">WA-270A-C2</strain>
    </source>
</reference>
<feature type="transmembrane region" description="Helical" evidence="1">
    <location>
        <begin position="158"/>
        <end position="178"/>
    </location>
</feature>
<evidence type="ECO:0000313" key="3">
    <source>
        <dbReference type="Proteomes" id="UP000054608"/>
    </source>
</evidence>
<dbReference type="EMBL" id="LNYT01000006">
    <property type="protein sequence ID" value="KTD49512.1"/>
    <property type="molecule type" value="Genomic_DNA"/>
</dbReference>
<keyword evidence="1" id="KW-1133">Transmembrane helix</keyword>
<protein>
    <recommendedName>
        <fullName evidence="4">Transmembrane protein</fullName>
    </recommendedName>
</protein>
<proteinExistence type="predicted"/>
<keyword evidence="3" id="KW-1185">Reference proteome</keyword>
<dbReference type="Proteomes" id="UP000054608">
    <property type="component" value="Unassembled WGS sequence"/>
</dbReference>
<feature type="transmembrane region" description="Helical" evidence="1">
    <location>
        <begin position="21"/>
        <end position="39"/>
    </location>
</feature>
<evidence type="ECO:0000313" key="2">
    <source>
        <dbReference type="EMBL" id="KTD49512.1"/>
    </source>
</evidence>
<dbReference type="PATRIC" id="fig|458.5.peg.634"/>
<feature type="transmembrane region" description="Helical" evidence="1">
    <location>
        <begin position="112"/>
        <end position="130"/>
    </location>
</feature>
<gene>
    <name evidence="2" type="ORF">Lrub_0611</name>
</gene>